<feature type="compositionally biased region" description="Polar residues" evidence="1">
    <location>
        <begin position="84"/>
        <end position="96"/>
    </location>
</feature>
<dbReference type="RefSeq" id="XP_007406009.1">
    <property type="nucleotide sequence ID" value="XM_007405947.1"/>
</dbReference>
<feature type="compositionally biased region" description="Polar residues" evidence="1">
    <location>
        <begin position="123"/>
        <end position="135"/>
    </location>
</feature>
<feature type="compositionally biased region" description="Basic residues" evidence="1">
    <location>
        <begin position="141"/>
        <end position="155"/>
    </location>
</feature>
<dbReference type="OrthoDB" id="10445923at2759"/>
<accession>F4RAV0</accession>
<dbReference type="EMBL" id="GL883094">
    <property type="protein sequence ID" value="EGG10540.1"/>
    <property type="molecule type" value="Genomic_DNA"/>
</dbReference>
<sequence length="649" mass="73356">MNTPGKIASSQDHKRTPTLACGWRRHLELFVLKEKMKMLPRRLTLRPQEFSFEGSQDSGLPLKLVTTRHGTKISNPSRLDESGKNSTQHIGNQSSSRRARGNGKGSPPAWLERALEVPEHGQSRTSDTHPSSRTYPSFHRPVPRRPSRHPHHHRSLATIDSSASRRIESRNYGSGPTSSDHLVSSPRITPQMLPPFLAYHPHSYPTETLHEHNSPTPLLAYDGVDWEDDQAPDHSQSRLSFQTWPEEQLSQRLEYDSFPPHLSQPSPLLSLQHRNSQFATVQEREWQRRSPTEPTTLYNHLPVVQTSYQRPQSPSQSLQSLNVYSKNPEPDRYLLKLESAAKAFASSEAGFSSPLGCTLPIDGADGFFDSSTRPKYGAFNFPPTTPRARSLTSHQSNHSMYPRTPQHLNNVEASRQVSQETAEADYMAFPEPASSHRQQPLKSYETLSPTHTTWSDYQNSTSLNVWQKHPQLLGDPLEYGIQSNENLYEDELSNPDILAQTQTNLTTFSEIQVSRKPYNEQRNEPISPTFFVAEEDKAVFAELKALATLGTTSIDHHTTISAAQVSLSPSISVAATEEIQREVEEQEVEEQEVEEQEVEEQEVEEQEAEEPGDWARLEQLLEEYPESNVDFDEDGSGPGFVIWQDPDIP</sequence>
<name>F4RAV0_MELLP</name>
<feature type="region of interest" description="Disordered" evidence="1">
    <location>
        <begin position="379"/>
        <end position="405"/>
    </location>
</feature>
<feature type="region of interest" description="Disordered" evidence="1">
    <location>
        <begin position="585"/>
        <end position="614"/>
    </location>
</feature>
<dbReference type="InParanoid" id="F4RAV0"/>
<dbReference type="KEGG" id="mlr:MELLADRAFT_103189"/>
<feature type="region of interest" description="Disordered" evidence="1">
    <location>
        <begin position="628"/>
        <end position="649"/>
    </location>
</feature>
<feature type="compositionally biased region" description="Polar residues" evidence="1">
    <location>
        <begin position="171"/>
        <end position="188"/>
    </location>
</feature>
<feature type="compositionally biased region" description="Basic and acidic residues" evidence="1">
    <location>
        <begin position="113"/>
        <end position="122"/>
    </location>
</feature>
<proteinExistence type="predicted"/>
<evidence type="ECO:0000313" key="2">
    <source>
        <dbReference type="EMBL" id="EGG10540.1"/>
    </source>
</evidence>
<dbReference type="VEuPathDB" id="FungiDB:MELLADRAFT_103189"/>
<feature type="region of interest" description="Disordered" evidence="1">
    <location>
        <begin position="68"/>
        <end position="188"/>
    </location>
</feature>
<keyword evidence="3" id="KW-1185">Reference proteome</keyword>
<dbReference type="Proteomes" id="UP000001072">
    <property type="component" value="Unassembled WGS sequence"/>
</dbReference>
<organism evidence="3">
    <name type="scientific">Melampsora larici-populina (strain 98AG31 / pathotype 3-4-7)</name>
    <name type="common">Poplar leaf rust fungus</name>
    <dbReference type="NCBI Taxonomy" id="747676"/>
    <lineage>
        <taxon>Eukaryota</taxon>
        <taxon>Fungi</taxon>
        <taxon>Dikarya</taxon>
        <taxon>Basidiomycota</taxon>
        <taxon>Pucciniomycotina</taxon>
        <taxon>Pucciniomycetes</taxon>
        <taxon>Pucciniales</taxon>
        <taxon>Melampsoraceae</taxon>
        <taxon>Melampsora</taxon>
    </lineage>
</organism>
<feature type="compositionally biased region" description="Acidic residues" evidence="1">
    <location>
        <begin position="585"/>
        <end position="612"/>
    </location>
</feature>
<reference evidence="3" key="1">
    <citation type="journal article" date="2011" name="Proc. Natl. Acad. Sci. U.S.A.">
        <title>Obligate biotrophy features unraveled by the genomic analysis of rust fungi.</title>
        <authorList>
            <person name="Duplessis S."/>
            <person name="Cuomo C.A."/>
            <person name="Lin Y.-C."/>
            <person name="Aerts A."/>
            <person name="Tisserant E."/>
            <person name="Veneault-Fourrey C."/>
            <person name="Joly D.L."/>
            <person name="Hacquard S."/>
            <person name="Amselem J."/>
            <person name="Cantarel B.L."/>
            <person name="Chiu R."/>
            <person name="Coutinho P.M."/>
            <person name="Feau N."/>
            <person name="Field M."/>
            <person name="Frey P."/>
            <person name="Gelhaye E."/>
            <person name="Goldberg J."/>
            <person name="Grabherr M.G."/>
            <person name="Kodira C.D."/>
            <person name="Kohler A."/>
            <person name="Kuees U."/>
            <person name="Lindquist E.A."/>
            <person name="Lucas S.M."/>
            <person name="Mago R."/>
            <person name="Mauceli E."/>
            <person name="Morin E."/>
            <person name="Murat C."/>
            <person name="Pangilinan J.L."/>
            <person name="Park R."/>
            <person name="Pearson M."/>
            <person name="Quesneville H."/>
            <person name="Rouhier N."/>
            <person name="Sakthikumar S."/>
            <person name="Salamov A.A."/>
            <person name="Schmutz J."/>
            <person name="Selles B."/>
            <person name="Shapiro H."/>
            <person name="Tanguay P."/>
            <person name="Tuskan G.A."/>
            <person name="Henrissat B."/>
            <person name="Van de Peer Y."/>
            <person name="Rouze P."/>
            <person name="Ellis J.G."/>
            <person name="Dodds P.N."/>
            <person name="Schein J.E."/>
            <person name="Zhong S."/>
            <person name="Hamelin R.C."/>
            <person name="Grigoriev I.V."/>
            <person name="Szabo L.J."/>
            <person name="Martin F."/>
        </authorList>
    </citation>
    <scope>NUCLEOTIDE SEQUENCE [LARGE SCALE GENOMIC DNA]</scope>
    <source>
        <strain evidence="3">98AG31 / pathotype 3-4-7</strain>
    </source>
</reference>
<dbReference type="HOGENOM" id="CLU_422153_0_0_1"/>
<gene>
    <name evidence="2" type="ORF">MELLADRAFT_103189</name>
</gene>
<dbReference type="GeneID" id="18921892"/>
<feature type="compositionally biased region" description="Polar residues" evidence="1">
    <location>
        <begin position="390"/>
        <end position="399"/>
    </location>
</feature>
<dbReference type="AlphaFoldDB" id="F4RAV0"/>
<evidence type="ECO:0000313" key="3">
    <source>
        <dbReference type="Proteomes" id="UP000001072"/>
    </source>
</evidence>
<protein>
    <submittedName>
        <fullName evidence="2">Uncharacterized protein</fullName>
    </submittedName>
</protein>
<evidence type="ECO:0000256" key="1">
    <source>
        <dbReference type="SAM" id="MobiDB-lite"/>
    </source>
</evidence>